<evidence type="ECO:0000313" key="2">
    <source>
        <dbReference type="EMBL" id="OCL98927.1"/>
    </source>
</evidence>
<dbReference type="OrthoDB" id="5340209at2"/>
<organism evidence="2 3">
    <name type="scientific">Aliarcobacter thereius</name>
    <dbReference type="NCBI Taxonomy" id="544718"/>
    <lineage>
        <taxon>Bacteria</taxon>
        <taxon>Pseudomonadati</taxon>
        <taxon>Campylobacterota</taxon>
        <taxon>Epsilonproteobacteria</taxon>
        <taxon>Campylobacterales</taxon>
        <taxon>Arcobacteraceae</taxon>
        <taxon>Aliarcobacter</taxon>
    </lineage>
</organism>
<reference evidence="3" key="1">
    <citation type="submission" date="2015-05" db="EMBL/GenBank/DDBJ databases">
        <authorList>
            <person name="Rovetto F."/>
            <person name="Cocolin L."/>
            <person name="Illeghems K."/>
            <person name="Van Nieuwerburgh F."/>
            <person name="Houf K."/>
        </authorList>
    </citation>
    <scope>NUCLEOTIDE SEQUENCE [LARGE SCALE GENOMIC DNA]</scope>
    <source>
        <strain evidence="3">DU22</strain>
    </source>
</reference>
<accession>A0A1C0B6I7</accession>
<proteinExistence type="predicted"/>
<dbReference type="STRING" id="544718.AAX25_01128"/>
<protein>
    <recommendedName>
        <fullName evidence="4">YtxH domain-containing protein</fullName>
    </recommendedName>
</protein>
<gene>
    <name evidence="2" type="ORF">AAX29_01437</name>
</gene>
<dbReference type="RefSeq" id="WP_066178867.1">
    <property type="nucleotide sequence ID" value="NZ_LCUJ01000004.1"/>
</dbReference>
<name>A0A1C0B6I7_9BACT</name>
<evidence type="ECO:0008006" key="4">
    <source>
        <dbReference type="Google" id="ProtNLM"/>
    </source>
</evidence>
<comment type="caution">
    <text evidence="2">The sequence shown here is derived from an EMBL/GenBank/DDBJ whole genome shotgun (WGS) entry which is preliminary data.</text>
</comment>
<sequence length="108" mass="11905">MNNQYNNDINSTRNATNNSSNLNQNPYINQGLNQNNNTQNQSNSLLNGDFIKGALIGAIATYVLTNKNAQETIFKTFEKAKGFVSAGVEELKERIEDAKAASSHHTKD</sequence>
<dbReference type="EMBL" id="LCUJ01000004">
    <property type="protein sequence ID" value="OCL98927.1"/>
    <property type="molecule type" value="Genomic_DNA"/>
</dbReference>
<evidence type="ECO:0000256" key="1">
    <source>
        <dbReference type="SAM" id="MobiDB-lite"/>
    </source>
</evidence>
<dbReference type="AlphaFoldDB" id="A0A1C0B6I7"/>
<feature type="compositionally biased region" description="Low complexity" evidence="1">
    <location>
        <begin position="10"/>
        <end position="44"/>
    </location>
</feature>
<evidence type="ECO:0000313" key="3">
    <source>
        <dbReference type="Proteomes" id="UP000093281"/>
    </source>
</evidence>
<dbReference type="Proteomes" id="UP000093281">
    <property type="component" value="Unassembled WGS sequence"/>
</dbReference>
<feature type="region of interest" description="Disordered" evidence="1">
    <location>
        <begin position="1"/>
        <end position="44"/>
    </location>
</feature>